<evidence type="ECO:0000313" key="1">
    <source>
        <dbReference type="EMBL" id="MTV37231.1"/>
    </source>
</evidence>
<reference evidence="1 2" key="1">
    <citation type="submission" date="2019-11" db="EMBL/GenBank/DDBJ databases">
        <title>Type strains purchased from KCTC, JCM and DSMZ.</title>
        <authorList>
            <person name="Lu H."/>
        </authorList>
    </citation>
    <scope>NUCLEOTIDE SEQUENCE [LARGE SCALE GENOMIC DNA]</scope>
    <source>
        <strain evidence="1 2">KCTC 22382</strain>
    </source>
</reference>
<dbReference type="EMBL" id="WNKY01000004">
    <property type="protein sequence ID" value="MTV37231.1"/>
    <property type="molecule type" value="Genomic_DNA"/>
</dbReference>
<evidence type="ECO:0000313" key="2">
    <source>
        <dbReference type="Proteomes" id="UP000475582"/>
    </source>
</evidence>
<dbReference type="Pfam" id="PF13279">
    <property type="entry name" value="4HBT_2"/>
    <property type="match status" value="1"/>
</dbReference>
<dbReference type="Proteomes" id="UP000475582">
    <property type="component" value="Unassembled WGS sequence"/>
</dbReference>
<dbReference type="SUPFAM" id="SSF54637">
    <property type="entry name" value="Thioesterase/thiol ester dehydrase-isomerase"/>
    <property type="match status" value="1"/>
</dbReference>
<organism evidence="1 2">
    <name type="scientific">Duganella radicis</name>
    <dbReference type="NCBI Taxonomy" id="551988"/>
    <lineage>
        <taxon>Bacteria</taxon>
        <taxon>Pseudomonadati</taxon>
        <taxon>Pseudomonadota</taxon>
        <taxon>Betaproteobacteria</taxon>
        <taxon>Burkholderiales</taxon>
        <taxon>Oxalobacteraceae</taxon>
        <taxon>Telluria group</taxon>
        <taxon>Duganella</taxon>
    </lineage>
</organism>
<dbReference type="AlphaFoldDB" id="A0A6L6PFC4"/>
<name>A0A6L6PFC4_9BURK</name>
<protein>
    <submittedName>
        <fullName evidence="1">Thioesterase</fullName>
    </submittedName>
</protein>
<sequence length="149" mass="16681">MFSKKLMAGWGDMDFNSHMRNTAFLDKAGDVRMLFLSEHGFPMSEFMRLNIGPVVMKDEIGYVKEVLLLEEITVTLALAGLAEDGSRWILRSDIIRPDGKLAARVNSTGGWLDLEARKLIAPPPALMATWQILEQTDDFQQLPSSVKAK</sequence>
<gene>
    <name evidence="1" type="ORF">GM676_06510</name>
</gene>
<dbReference type="CDD" id="cd00586">
    <property type="entry name" value="4HBT"/>
    <property type="match status" value="1"/>
</dbReference>
<proteinExistence type="predicted"/>
<accession>A0A6L6PFC4</accession>
<dbReference type="InterPro" id="IPR029069">
    <property type="entry name" value="HotDog_dom_sf"/>
</dbReference>
<dbReference type="Gene3D" id="3.10.129.10">
    <property type="entry name" value="Hotdog Thioesterase"/>
    <property type="match status" value="1"/>
</dbReference>
<comment type="caution">
    <text evidence="1">The sequence shown here is derived from an EMBL/GenBank/DDBJ whole genome shotgun (WGS) entry which is preliminary data.</text>
</comment>
<dbReference type="RefSeq" id="WP_155462619.1">
    <property type="nucleotide sequence ID" value="NZ_WNKY01000004.1"/>
</dbReference>
<keyword evidence="2" id="KW-1185">Reference proteome</keyword>
<dbReference type="OrthoDB" id="9799036at2"/>